<evidence type="ECO:0000259" key="7">
    <source>
        <dbReference type="Pfam" id="PF12913"/>
    </source>
</evidence>
<dbReference type="InterPro" id="IPR000064">
    <property type="entry name" value="NLP_P60_dom"/>
</dbReference>
<dbReference type="SUPFAM" id="SSF54001">
    <property type="entry name" value="Cysteine proteinases"/>
    <property type="match status" value="1"/>
</dbReference>
<feature type="signal peptide" evidence="5">
    <location>
        <begin position="1"/>
        <end position="30"/>
    </location>
</feature>
<protein>
    <submittedName>
        <fullName evidence="8">SH3 domain-containing protein</fullName>
    </submittedName>
</protein>
<keyword evidence="9" id="KW-1185">Reference proteome</keyword>
<comment type="caution">
    <text evidence="8">The sequence shown here is derived from an EMBL/GenBank/DDBJ whole genome shotgun (WGS) entry which is preliminary data.</text>
</comment>
<evidence type="ECO:0000256" key="1">
    <source>
        <dbReference type="ARBA" id="ARBA00007074"/>
    </source>
</evidence>
<dbReference type="EMBL" id="JARXRN010000020">
    <property type="protein sequence ID" value="MDH5829697.1"/>
    <property type="molecule type" value="Genomic_DNA"/>
</dbReference>
<feature type="chain" id="PRO_5045761446" evidence="5">
    <location>
        <begin position="31"/>
        <end position="469"/>
    </location>
</feature>
<evidence type="ECO:0000256" key="2">
    <source>
        <dbReference type="ARBA" id="ARBA00022670"/>
    </source>
</evidence>
<organism evidence="8 9">
    <name type="scientific">Luteimonas rhizosphaericola</name>
    <dbReference type="NCBI Taxonomy" id="3042024"/>
    <lineage>
        <taxon>Bacteria</taxon>
        <taxon>Pseudomonadati</taxon>
        <taxon>Pseudomonadota</taxon>
        <taxon>Gammaproteobacteria</taxon>
        <taxon>Lysobacterales</taxon>
        <taxon>Lysobacteraceae</taxon>
        <taxon>Luteimonas</taxon>
    </lineage>
</organism>
<comment type="similarity">
    <text evidence="1">Belongs to the peptidase C40 family.</text>
</comment>
<evidence type="ECO:0000313" key="9">
    <source>
        <dbReference type="Proteomes" id="UP001156831"/>
    </source>
</evidence>
<dbReference type="Pfam" id="PF00877">
    <property type="entry name" value="NLPC_P60"/>
    <property type="match status" value="1"/>
</dbReference>
<proteinExistence type="inferred from homology"/>
<accession>A0ABT6JG91</accession>
<evidence type="ECO:0000256" key="4">
    <source>
        <dbReference type="ARBA" id="ARBA00022807"/>
    </source>
</evidence>
<keyword evidence="2" id="KW-0645">Protease</keyword>
<dbReference type="InterPro" id="IPR039439">
    <property type="entry name" value="SH3b1_dom"/>
</dbReference>
<reference evidence="8 9" key="1">
    <citation type="submission" date="2023-04" db="EMBL/GenBank/DDBJ databases">
        <title>Luteimonas sp. M1R5S18.</title>
        <authorList>
            <person name="Sun J.-Q."/>
        </authorList>
    </citation>
    <scope>NUCLEOTIDE SEQUENCE [LARGE SCALE GENOMIC DNA]</scope>
    <source>
        <strain evidence="8 9">M1R5S18</strain>
    </source>
</reference>
<dbReference type="Proteomes" id="UP001156831">
    <property type="component" value="Unassembled WGS sequence"/>
</dbReference>
<gene>
    <name evidence="8" type="ORF">QFW80_04085</name>
</gene>
<dbReference type="InterPro" id="IPR038765">
    <property type="entry name" value="Papain-like_cys_pep_sf"/>
</dbReference>
<feature type="domain" description="SH3b1" evidence="7">
    <location>
        <begin position="164"/>
        <end position="210"/>
    </location>
</feature>
<dbReference type="InterPro" id="IPR027017">
    <property type="entry name" value="P60_peptidase_YkfC"/>
</dbReference>
<evidence type="ECO:0000256" key="5">
    <source>
        <dbReference type="SAM" id="SignalP"/>
    </source>
</evidence>
<dbReference type="PIRSF" id="PIRSF019015">
    <property type="entry name" value="P60_peptidase_YkfC"/>
    <property type="match status" value="1"/>
</dbReference>
<name>A0ABT6JG91_9GAMM</name>
<dbReference type="Gene3D" id="3.90.1720.10">
    <property type="entry name" value="endopeptidase domain like (from Nostoc punctiforme)"/>
    <property type="match status" value="1"/>
</dbReference>
<keyword evidence="5" id="KW-0732">Signal</keyword>
<keyword evidence="4" id="KW-0788">Thiol protease</keyword>
<sequence length="469" mass="52144">MKQRNLPAARRGWLAGSLAAWLLLASPGFAQVPAPDREVVPGVVEAQLSPQYWIDRLDAPDALILDAEGIAAHNADMQRLEPALHDVEGLPVTLEAEQVRAWIEGASPRPTRTLYDEAGKEGSARAVDRLVAALDLDAIPQTQVTRYAMVVRRADLRTFPTHLRVFSSPDDRDIDRFQESALFPGMPVAVVHRSRDRRWLFVVSQTYAAWTEADAVAFGDKAEIFAYTRRIPYLVVTGARAETVYTPERPEVSNVQLDMGVRVPLAPWPDDQPLNGQYPGYGHAVELPVRQDDGTLAFAPALIPRSADVANDYLPLTRANLIRQAFKFLGERYGWGHRYNARDCSGFVSEVYRSFGLLIPRNTSDQSRSPGLDRIAMEGIGHDRRLELLREADIGDLLYIPGHVMMVLGHANDDVYVIHDTSGMSLLGDDGQLRRYRLNGVVVTPLLPKMSDATTATVDRITSIQRVRP</sequence>
<evidence type="ECO:0000259" key="6">
    <source>
        <dbReference type="Pfam" id="PF00877"/>
    </source>
</evidence>
<evidence type="ECO:0000313" key="8">
    <source>
        <dbReference type="EMBL" id="MDH5829697.1"/>
    </source>
</evidence>
<feature type="domain" description="NlpC/P60" evidence="6">
    <location>
        <begin position="330"/>
        <end position="410"/>
    </location>
</feature>
<keyword evidence="3" id="KW-0378">Hydrolase</keyword>
<evidence type="ECO:0000256" key="3">
    <source>
        <dbReference type="ARBA" id="ARBA00022801"/>
    </source>
</evidence>
<dbReference type="Pfam" id="PF12913">
    <property type="entry name" value="SH3_6"/>
    <property type="match status" value="1"/>
</dbReference>